<sequence length="382" mass="42574">MVQPKICNHGDANMAGCPACDFYDSSSMFEEYREIASQKQAKILAIEQEIESQETKRAKNILLSRLEEVTELKNDADAAIRELEARLANIRPLLSDAENQQEQNPAIWDEYVAEHRQRADDTKRKVWGPNARRIQFVPESGLKSTAPPTVNRVAIPSTQDGALEHPTGWQLGINAGIDPSKPVGVAGGEEPLYMPMASTYQPEVLGLPGSQKSKVVDEKLLIARDGGEPFTCDEASLRKISTPEYGSNAKLSETERNEMFAPGTFLANHVEMLAGYYSANSHGRPEDFEDDFEKKLKLAYEEAGLPVKETPPKRPSGTPGSREPLIGSRDMIGFTNWLHEWRANCENEGAFRLEIEQWSQTRKARLDSLTAKAKETRIGYVP</sequence>
<name>A0A8H6RLN9_9PEZI</name>
<reference evidence="3" key="1">
    <citation type="submission" date="2020-04" db="EMBL/GenBank/DDBJ databases">
        <title>Draft genome resource of the tomato pathogen Pseudocercospora fuligena.</title>
        <authorList>
            <person name="Zaccaron A."/>
        </authorList>
    </citation>
    <scope>NUCLEOTIDE SEQUENCE</scope>
    <source>
        <strain evidence="3">PF001</strain>
    </source>
</reference>
<proteinExistence type="predicted"/>
<evidence type="ECO:0000256" key="1">
    <source>
        <dbReference type="SAM" id="Coils"/>
    </source>
</evidence>
<protein>
    <submittedName>
        <fullName evidence="3">Uncharacterized protein</fullName>
    </submittedName>
</protein>
<keyword evidence="4" id="KW-1185">Reference proteome</keyword>
<dbReference type="Proteomes" id="UP000660729">
    <property type="component" value="Unassembled WGS sequence"/>
</dbReference>
<comment type="caution">
    <text evidence="3">The sequence shown here is derived from an EMBL/GenBank/DDBJ whole genome shotgun (WGS) entry which is preliminary data.</text>
</comment>
<evidence type="ECO:0000313" key="4">
    <source>
        <dbReference type="Proteomes" id="UP000660729"/>
    </source>
</evidence>
<feature type="region of interest" description="Disordered" evidence="2">
    <location>
        <begin position="303"/>
        <end position="327"/>
    </location>
</feature>
<keyword evidence="1" id="KW-0175">Coiled coil</keyword>
<feature type="coiled-coil region" evidence="1">
    <location>
        <begin position="36"/>
        <end position="100"/>
    </location>
</feature>
<dbReference type="EMBL" id="JABCIY010000101">
    <property type="protein sequence ID" value="KAF7192907.1"/>
    <property type="molecule type" value="Genomic_DNA"/>
</dbReference>
<accession>A0A8H6RLN9</accession>
<evidence type="ECO:0000256" key="2">
    <source>
        <dbReference type="SAM" id="MobiDB-lite"/>
    </source>
</evidence>
<gene>
    <name evidence="3" type="ORF">HII31_05718</name>
</gene>
<evidence type="ECO:0000313" key="3">
    <source>
        <dbReference type="EMBL" id="KAF7192907.1"/>
    </source>
</evidence>
<organism evidence="3 4">
    <name type="scientific">Pseudocercospora fuligena</name>
    <dbReference type="NCBI Taxonomy" id="685502"/>
    <lineage>
        <taxon>Eukaryota</taxon>
        <taxon>Fungi</taxon>
        <taxon>Dikarya</taxon>
        <taxon>Ascomycota</taxon>
        <taxon>Pezizomycotina</taxon>
        <taxon>Dothideomycetes</taxon>
        <taxon>Dothideomycetidae</taxon>
        <taxon>Mycosphaerellales</taxon>
        <taxon>Mycosphaerellaceae</taxon>
        <taxon>Pseudocercospora</taxon>
    </lineage>
</organism>
<dbReference type="AlphaFoldDB" id="A0A8H6RLN9"/>